<dbReference type="PANTHER" id="PTHR30273">
    <property type="entry name" value="PERIPLASMIC SIGNAL SENSOR AND SIGMA FACTOR ACTIVATOR FECR-RELATED"/>
    <property type="match status" value="1"/>
</dbReference>
<name>A0A0F6YNZ7_9BACT</name>
<dbReference type="OrthoDB" id="5519868at2"/>
<dbReference type="STRING" id="927083.DB32_008075"/>
<dbReference type="InterPro" id="IPR006860">
    <property type="entry name" value="FecR"/>
</dbReference>
<keyword evidence="5" id="KW-1185">Reference proteome</keyword>
<dbReference type="GO" id="GO:0016989">
    <property type="term" value="F:sigma factor antagonist activity"/>
    <property type="evidence" value="ECO:0007669"/>
    <property type="project" value="TreeGrafter"/>
</dbReference>
<dbReference type="PANTHER" id="PTHR30273:SF2">
    <property type="entry name" value="PROTEIN FECR"/>
    <property type="match status" value="1"/>
</dbReference>
<dbReference type="KEGG" id="samy:DB32_008075"/>
<accession>A0A0F6YNZ7</accession>
<organism evidence="4 5">
    <name type="scientific">Sandaracinus amylolyticus</name>
    <dbReference type="NCBI Taxonomy" id="927083"/>
    <lineage>
        <taxon>Bacteria</taxon>
        <taxon>Pseudomonadati</taxon>
        <taxon>Myxococcota</taxon>
        <taxon>Polyangia</taxon>
        <taxon>Polyangiales</taxon>
        <taxon>Sandaracinaceae</taxon>
        <taxon>Sandaracinus</taxon>
    </lineage>
</organism>
<dbReference type="Pfam" id="PF04773">
    <property type="entry name" value="FecR"/>
    <property type="match status" value="1"/>
</dbReference>
<evidence type="ECO:0000313" key="4">
    <source>
        <dbReference type="EMBL" id="AKF10926.1"/>
    </source>
</evidence>
<dbReference type="InterPro" id="IPR011990">
    <property type="entry name" value="TPR-like_helical_dom_sf"/>
</dbReference>
<dbReference type="InterPro" id="IPR012373">
    <property type="entry name" value="Ferrdict_sens_TM"/>
</dbReference>
<feature type="domain" description="FecR protein" evidence="3">
    <location>
        <begin position="92"/>
        <end position="175"/>
    </location>
</feature>
<dbReference type="Pfam" id="PF13432">
    <property type="entry name" value="TPR_16"/>
    <property type="match status" value="1"/>
</dbReference>
<dbReference type="Gene3D" id="2.60.120.1440">
    <property type="match status" value="1"/>
</dbReference>
<proteinExistence type="predicted"/>
<evidence type="ECO:0000256" key="1">
    <source>
        <dbReference type="SAM" id="MobiDB-lite"/>
    </source>
</evidence>
<protein>
    <recommendedName>
        <fullName evidence="3">FecR protein domain-containing protein</fullName>
    </recommendedName>
</protein>
<evidence type="ECO:0000259" key="3">
    <source>
        <dbReference type="Pfam" id="PF04773"/>
    </source>
</evidence>
<keyword evidence="2" id="KW-0812">Transmembrane</keyword>
<evidence type="ECO:0000313" key="5">
    <source>
        <dbReference type="Proteomes" id="UP000034883"/>
    </source>
</evidence>
<feature type="region of interest" description="Disordered" evidence="1">
    <location>
        <begin position="204"/>
        <end position="231"/>
    </location>
</feature>
<sequence length="354" mass="37782">MSERRTQLGETLEVPVDEARLARGWRAISHRAYAPDTTRRRRAIAGGVVLAAAAAVLFVVWPREVATVRPGPLAAHGAPLDEAMRAARVTGASVALDDGSVIAIAPGAALEPLENSGERFSLHLREGRARFDVRPGGPRRWTIEAGAVTVEVVGTAFEVDRAPDGVRVQVERGRVLVRGESVPDRVRSLGAGESIHVATPAPVRDVEPTEPSADPAAAALPEPAQRRAPRTSVEDIDTLLARADEARRAGRIDEALEHLAIAAQRRGDRRAALASFTRGRLALDHGRAGEAVVDLRRAIAGGLPPALEETARARLVDALVRSGDRQGAARAADEYLRAYPEGAWRESVSRAIAE</sequence>
<dbReference type="Gene3D" id="1.25.40.10">
    <property type="entry name" value="Tetratricopeptide repeat domain"/>
    <property type="match status" value="1"/>
</dbReference>
<dbReference type="RefSeq" id="WP_053237844.1">
    <property type="nucleotide sequence ID" value="NZ_CP011125.1"/>
</dbReference>
<feature type="transmembrane region" description="Helical" evidence="2">
    <location>
        <begin position="43"/>
        <end position="61"/>
    </location>
</feature>
<dbReference type="AlphaFoldDB" id="A0A0F6YNZ7"/>
<keyword evidence="2" id="KW-1133">Transmembrane helix</keyword>
<dbReference type="SUPFAM" id="SSF48452">
    <property type="entry name" value="TPR-like"/>
    <property type="match status" value="1"/>
</dbReference>
<dbReference type="Proteomes" id="UP000034883">
    <property type="component" value="Chromosome"/>
</dbReference>
<reference evidence="4 5" key="1">
    <citation type="submission" date="2015-03" db="EMBL/GenBank/DDBJ databases">
        <title>Genome assembly of Sandaracinus amylolyticus DSM 53668.</title>
        <authorList>
            <person name="Sharma G."/>
            <person name="Subramanian S."/>
        </authorList>
    </citation>
    <scope>NUCLEOTIDE SEQUENCE [LARGE SCALE GENOMIC DNA]</scope>
    <source>
        <strain evidence="4 5">DSM 53668</strain>
    </source>
</reference>
<evidence type="ECO:0000256" key="2">
    <source>
        <dbReference type="SAM" id="Phobius"/>
    </source>
</evidence>
<dbReference type="EMBL" id="CP011125">
    <property type="protein sequence ID" value="AKF10926.1"/>
    <property type="molecule type" value="Genomic_DNA"/>
</dbReference>
<gene>
    <name evidence="4" type="ORF">DB32_008075</name>
</gene>
<feature type="compositionally biased region" description="Low complexity" evidence="1">
    <location>
        <begin position="209"/>
        <end position="223"/>
    </location>
</feature>
<keyword evidence="2" id="KW-0472">Membrane</keyword>